<evidence type="ECO:0000259" key="2">
    <source>
        <dbReference type="Pfam" id="PF24769"/>
    </source>
</evidence>
<feature type="coiled-coil region" evidence="1">
    <location>
        <begin position="131"/>
        <end position="167"/>
    </location>
</feature>
<accession>A0A565BAA5</accession>
<comment type="caution">
    <text evidence="3">The sequence shown here is derived from an EMBL/GenBank/DDBJ whole genome shotgun (WGS) entry which is preliminary data.</text>
</comment>
<dbReference type="Pfam" id="PF24769">
    <property type="entry name" value="At2g29880_C"/>
    <property type="match status" value="1"/>
</dbReference>
<dbReference type="EMBL" id="CABITT030000003">
    <property type="protein sequence ID" value="VVA98578.1"/>
    <property type="molecule type" value="Genomic_DNA"/>
</dbReference>
<sequence>MKAHPTYKTFRNETFEEFDNLKVIFGNNIATGGNAIGLCEGTDARTSEAQKEQTNYVEDFSMNVENDHETSTLFWSSNSKASSEKLPLRKRQRTNNINNAGEPIIQREDGEQGQTEMNSLTTVTQNLFDLIQEREARQQRETEEREAEKKKNNVWEAIKEVSDFEENVRYDAVKVIHQLGMEEVFVSMSIDERYGWIKRNVTS</sequence>
<dbReference type="InterPro" id="IPR056253">
    <property type="entry name" value="At2g29880-like_C"/>
</dbReference>
<evidence type="ECO:0000256" key="1">
    <source>
        <dbReference type="SAM" id="Coils"/>
    </source>
</evidence>
<dbReference type="OrthoDB" id="1065722at2759"/>
<keyword evidence="1" id="KW-0175">Coiled coil</keyword>
<dbReference type="AlphaFoldDB" id="A0A565BAA5"/>
<dbReference type="Proteomes" id="UP000489600">
    <property type="component" value="Unassembled WGS sequence"/>
</dbReference>
<reference evidence="3" key="1">
    <citation type="submission" date="2019-07" db="EMBL/GenBank/DDBJ databases">
        <authorList>
            <person name="Dittberner H."/>
        </authorList>
    </citation>
    <scope>NUCLEOTIDE SEQUENCE [LARGE SCALE GENOMIC DNA]</scope>
</reference>
<proteinExistence type="predicted"/>
<organism evidence="3 4">
    <name type="scientific">Arabis nemorensis</name>
    <dbReference type="NCBI Taxonomy" id="586526"/>
    <lineage>
        <taxon>Eukaryota</taxon>
        <taxon>Viridiplantae</taxon>
        <taxon>Streptophyta</taxon>
        <taxon>Embryophyta</taxon>
        <taxon>Tracheophyta</taxon>
        <taxon>Spermatophyta</taxon>
        <taxon>Magnoliopsida</taxon>
        <taxon>eudicotyledons</taxon>
        <taxon>Gunneridae</taxon>
        <taxon>Pentapetalae</taxon>
        <taxon>rosids</taxon>
        <taxon>malvids</taxon>
        <taxon>Brassicales</taxon>
        <taxon>Brassicaceae</taxon>
        <taxon>Arabideae</taxon>
        <taxon>Arabis</taxon>
    </lineage>
</organism>
<dbReference type="PANTHER" id="PTHR47864">
    <property type="entry name" value="TRANSMEMBRANE PROTEIN"/>
    <property type="match status" value="1"/>
</dbReference>
<dbReference type="PANTHER" id="PTHR47864:SF11">
    <property type="entry name" value="MYB_SANT-LIKE DOMAIN-CONTAINING PROTEIN"/>
    <property type="match status" value="1"/>
</dbReference>
<name>A0A565BAA5_9BRAS</name>
<evidence type="ECO:0000313" key="4">
    <source>
        <dbReference type="Proteomes" id="UP000489600"/>
    </source>
</evidence>
<dbReference type="InterPro" id="IPR055314">
    <property type="entry name" value="At2g29880-like"/>
</dbReference>
<feature type="domain" description="At2g29880-like C-terminal" evidence="2">
    <location>
        <begin position="154"/>
        <end position="200"/>
    </location>
</feature>
<protein>
    <recommendedName>
        <fullName evidence="2">At2g29880-like C-terminal domain-containing protein</fullName>
    </recommendedName>
</protein>
<evidence type="ECO:0000313" key="3">
    <source>
        <dbReference type="EMBL" id="VVA98578.1"/>
    </source>
</evidence>
<keyword evidence="4" id="KW-1185">Reference proteome</keyword>
<gene>
    <name evidence="3" type="ORF">ANE_LOCUS9023</name>
</gene>